<dbReference type="EC" id="3.6.4.12" evidence="1"/>
<sequence>MILIGILGQWKNTTSPAGIVGQAAAREAGGLIVDMIHQKKMAGCALLLAGPLSTGKAALALGISQELGSKLSYWIINANYKTKDFEKRRKKEGGELTAVDIANG</sequence>
<protein>
    <recommendedName>
        <fullName evidence="1">RuvB-like helicase</fullName>
        <ecNumber evidence="1">3.6.4.12</ecNumber>
    </recommendedName>
</protein>
<evidence type="ECO:0000259" key="2">
    <source>
        <dbReference type="Pfam" id="PF06068"/>
    </source>
</evidence>
<dbReference type="InterPro" id="IPR027417">
    <property type="entry name" value="P-loop_NTPase"/>
</dbReference>
<dbReference type="InterPro" id="IPR027238">
    <property type="entry name" value="RuvB-like"/>
</dbReference>
<gene>
    <name evidence="3" type="ORF">RJ639_015678</name>
</gene>
<keyword evidence="1" id="KW-0805">Transcription regulation</keyword>
<organism evidence="3 4">
    <name type="scientific">Escallonia herrerae</name>
    <dbReference type="NCBI Taxonomy" id="1293975"/>
    <lineage>
        <taxon>Eukaryota</taxon>
        <taxon>Viridiplantae</taxon>
        <taxon>Streptophyta</taxon>
        <taxon>Embryophyta</taxon>
        <taxon>Tracheophyta</taxon>
        <taxon>Spermatophyta</taxon>
        <taxon>Magnoliopsida</taxon>
        <taxon>eudicotyledons</taxon>
        <taxon>Gunneridae</taxon>
        <taxon>Pentapetalae</taxon>
        <taxon>asterids</taxon>
        <taxon>campanulids</taxon>
        <taxon>Escalloniales</taxon>
        <taxon>Escalloniaceae</taxon>
        <taxon>Escallonia</taxon>
    </lineage>
</organism>
<evidence type="ECO:0000313" key="3">
    <source>
        <dbReference type="EMBL" id="KAK3006128.1"/>
    </source>
</evidence>
<keyword evidence="1" id="KW-0804">Transcription</keyword>
<accession>A0AA88VE86</accession>
<name>A0AA88VE86_9ASTE</name>
<dbReference type="Proteomes" id="UP001188597">
    <property type="component" value="Unassembled WGS sequence"/>
</dbReference>
<evidence type="ECO:0000313" key="4">
    <source>
        <dbReference type="Proteomes" id="UP001188597"/>
    </source>
</evidence>
<dbReference type="Pfam" id="PF06068">
    <property type="entry name" value="TIP49"/>
    <property type="match status" value="1"/>
</dbReference>
<comment type="caution">
    <text evidence="3">The sequence shown here is derived from an EMBL/GenBank/DDBJ whole genome shotgun (WGS) entry which is preliminary data.</text>
</comment>
<comment type="similarity">
    <text evidence="1">Belongs to the RuvB family.</text>
</comment>
<keyword evidence="1" id="KW-0347">Helicase</keyword>
<dbReference type="InterPro" id="IPR010339">
    <property type="entry name" value="TIP49_P-loop"/>
</dbReference>
<dbReference type="Gene3D" id="3.40.50.300">
    <property type="entry name" value="P-loop containing nucleotide triphosphate hydrolases"/>
    <property type="match status" value="1"/>
</dbReference>
<dbReference type="GO" id="GO:0016787">
    <property type="term" value="F:hydrolase activity"/>
    <property type="evidence" value="ECO:0007669"/>
    <property type="project" value="UniProtKB-KW"/>
</dbReference>
<comment type="catalytic activity">
    <reaction evidence="1">
        <text>ATP + H2O = ADP + phosphate + H(+)</text>
        <dbReference type="Rhea" id="RHEA:13065"/>
        <dbReference type="ChEBI" id="CHEBI:15377"/>
        <dbReference type="ChEBI" id="CHEBI:15378"/>
        <dbReference type="ChEBI" id="CHEBI:30616"/>
        <dbReference type="ChEBI" id="CHEBI:43474"/>
        <dbReference type="ChEBI" id="CHEBI:456216"/>
        <dbReference type="EC" id="3.6.4.12"/>
    </reaction>
</comment>
<dbReference type="GO" id="GO:0005524">
    <property type="term" value="F:ATP binding"/>
    <property type="evidence" value="ECO:0007669"/>
    <property type="project" value="UniProtKB-KW"/>
</dbReference>
<keyword evidence="1" id="KW-0539">Nucleus</keyword>
<dbReference type="PANTHER" id="PTHR11093">
    <property type="entry name" value="RUVB-RELATED REPTIN AND PONTIN"/>
    <property type="match status" value="1"/>
</dbReference>
<dbReference type="EMBL" id="JAVXUP010002036">
    <property type="protein sequence ID" value="KAK3006128.1"/>
    <property type="molecule type" value="Genomic_DNA"/>
</dbReference>
<keyword evidence="1" id="KW-0378">Hydrolase</keyword>
<evidence type="ECO:0000256" key="1">
    <source>
        <dbReference type="RuleBase" id="RU363048"/>
    </source>
</evidence>
<feature type="domain" description="TIP49 P-loop" evidence="2">
    <location>
        <begin position="10"/>
        <end position="78"/>
    </location>
</feature>
<keyword evidence="4" id="KW-1185">Reference proteome</keyword>
<keyword evidence="1" id="KW-0067">ATP-binding</keyword>
<keyword evidence="1" id="KW-0547">Nucleotide-binding</keyword>
<reference evidence="3" key="1">
    <citation type="submission" date="2022-12" db="EMBL/GenBank/DDBJ databases">
        <title>Draft genome assemblies for two species of Escallonia (Escalloniales).</title>
        <authorList>
            <person name="Chanderbali A."/>
            <person name="Dervinis C."/>
            <person name="Anghel I."/>
            <person name="Soltis D."/>
            <person name="Soltis P."/>
            <person name="Zapata F."/>
        </authorList>
    </citation>
    <scope>NUCLEOTIDE SEQUENCE</scope>
    <source>
        <strain evidence="3">UCBG64.0493</strain>
        <tissue evidence="3">Leaf</tissue>
    </source>
</reference>
<proteinExistence type="inferred from homology"/>
<dbReference type="AlphaFoldDB" id="A0AA88VE86"/>
<dbReference type="GO" id="GO:0003678">
    <property type="term" value="F:DNA helicase activity"/>
    <property type="evidence" value="ECO:0007669"/>
    <property type="project" value="UniProtKB-EC"/>
</dbReference>